<feature type="domain" description="Endosialidase N-terminal extension" evidence="1">
    <location>
        <begin position="42"/>
        <end position="90"/>
    </location>
</feature>
<dbReference type="SUPFAM" id="SSF52266">
    <property type="entry name" value="SGNH hydrolase"/>
    <property type="match status" value="1"/>
</dbReference>
<proteinExistence type="predicted"/>
<evidence type="ECO:0008006" key="5">
    <source>
        <dbReference type="Google" id="ProtNLM"/>
    </source>
</evidence>
<dbReference type="InterPro" id="IPR024429">
    <property type="entry name" value="Endosialidase_N-extension"/>
</dbReference>
<name>B1T394_9BURK</name>
<dbReference type="CDD" id="cd00229">
    <property type="entry name" value="SGNH_hydrolase"/>
    <property type="match status" value="1"/>
</dbReference>
<dbReference type="Pfam" id="PF13472">
    <property type="entry name" value="Lipase_GDSL_2"/>
    <property type="match status" value="1"/>
</dbReference>
<evidence type="ECO:0000259" key="1">
    <source>
        <dbReference type="Pfam" id="PF12218"/>
    </source>
</evidence>
<gene>
    <name evidence="3" type="ORF">BamMEX5DRAFT_2260</name>
</gene>
<dbReference type="Gene3D" id="3.40.50.1110">
    <property type="entry name" value="SGNH hydrolase"/>
    <property type="match status" value="1"/>
</dbReference>
<evidence type="ECO:0000259" key="2">
    <source>
        <dbReference type="Pfam" id="PF13472"/>
    </source>
</evidence>
<dbReference type="InterPro" id="IPR036514">
    <property type="entry name" value="SGNH_hydro_sf"/>
</dbReference>
<dbReference type="PATRIC" id="fig|396597.7.peg.5933"/>
<organism evidence="3 4">
    <name type="scientific">Burkholderia ambifaria MEX-5</name>
    <dbReference type="NCBI Taxonomy" id="396597"/>
    <lineage>
        <taxon>Bacteria</taxon>
        <taxon>Pseudomonadati</taxon>
        <taxon>Pseudomonadota</taxon>
        <taxon>Betaproteobacteria</taxon>
        <taxon>Burkholderiales</taxon>
        <taxon>Burkholderiaceae</taxon>
        <taxon>Burkholderia</taxon>
        <taxon>Burkholderia cepacia complex</taxon>
    </lineage>
</organism>
<protein>
    <recommendedName>
        <fullName evidence="5">SGNH hydrolase-type esterase domain-containing protein</fullName>
    </recommendedName>
</protein>
<dbReference type="Gene3D" id="2.160.20.10">
    <property type="entry name" value="Single-stranded right-handed beta-helix, Pectin lyase-like"/>
    <property type="match status" value="1"/>
</dbReference>
<sequence>MTGMVRKLVASAVGYTPAGASNAVRTVQDELRSRAIPQDKGAKGDGVTNDTAAFTAFEAENVGRVVDLAGLTYVVNAVPTKNAYQNGVFMVSGARQQAAGFRNFATTKTKYHAFGGQLRLLHEALLNPLEQQTTIAFFGDSITWGAGLTENAVQTPGNGTMADPRDNYASPSFVNEFKRYVGERYFDNVAPVLSNCSYSTAGQSTATFTRTETLYTNLPPFSAPTLVGSANSTDSADSGTLLGERHNLAVADSSSTAAFTFPFTGSGFTLVYNSVPGQSADYELFVNGVSQGVFHTDTGSLQANVTRAHTFTYARNATIMIKAEYPSGGSGVCTLRLSALQVQKSCTIVNQGIIGLDTYNFKNYNFGAFGPSCITPDLNYVFMQLGTNDRIATTGRNQPQCANNFKRNLVALLGLITPSASVILMNANPAALESPPTYAFDTQAVRNVVHLVGVDLSMDVIDNHTIFRNMDTTAFTADGLHPNLLGHAMIAANIINAFEAS</sequence>
<dbReference type="AlphaFoldDB" id="B1T394"/>
<reference evidence="3 4" key="1">
    <citation type="submission" date="2008-03" db="EMBL/GenBank/DDBJ databases">
        <title>Sequencing of the draft genome and assembly of Burkholderia ambifaria MEX-5.</title>
        <authorList>
            <consortium name="US DOE Joint Genome Institute (JGI-PGF)"/>
            <person name="Copeland A."/>
            <person name="Lucas S."/>
            <person name="Lapidus A."/>
            <person name="Glavina del Rio T."/>
            <person name="Dalin E."/>
            <person name="Tice H."/>
            <person name="Bruce D."/>
            <person name="Goodwin L."/>
            <person name="Pitluck S."/>
            <person name="Larimer F."/>
            <person name="Land M.L."/>
            <person name="Hauser L."/>
            <person name="Tiedje J."/>
            <person name="Richardson P."/>
        </authorList>
    </citation>
    <scope>NUCLEOTIDE SEQUENCE [LARGE SCALE GENOMIC DNA]</scope>
    <source>
        <strain evidence="3 4">MEX-5</strain>
    </source>
</reference>
<dbReference type="InterPro" id="IPR012334">
    <property type="entry name" value="Pectin_lyas_fold"/>
</dbReference>
<dbReference type="EMBL" id="ABLK01000055">
    <property type="protein sequence ID" value="EDT41992.1"/>
    <property type="molecule type" value="Genomic_DNA"/>
</dbReference>
<feature type="domain" description="SGNH hydrolase-type esterase" evidence="2">
    <location>
        <begin position="349"/>
        <end position="488"/>
    </location>
</feature>
<comment type="caution">
    <text evidence="3">The sequence shown here is derived from an EMBL/GenBank/DDBJ whole genome shotgun (WGS) entry which is preliminary data.</text>
</comment>
<dbReference type="Pfam" id="PF12218">
    <property type="entry name" value="End_N_terminal"/>
    <property type="match status" value="1"/>
</dbReference>
<dbReference type="GO" id="GO:0016788">
    <property type="term" value="F:hydrolase activity, acting on ester bonds"/>
    <property type="evidence" value="ECO:0007669"/>
    <property type="project" value="UniProtKB-ARBA"/>
</dbReference>
<dbReference type="InterPro" id="IPR013830">
    <property type="entry name" value="SGNH_hydro"/>
</dbReference>
<dbReference type="Proteomes" id="UP000004814">
    <property type="component" value="Unassembled WGS sequence"/>
</dbReference>
<evidence type="ECO:0000313" key="4">
    <source>
        <dbReference type="Proteomes" id="UP000004814"/>
    </source>
</evidence>
<evidence type="ECO:0000313" key="3">
    <source>
        <dbReference type="EMBL" id="EDT41992.1"/>
    </source>
</evidence>
<accession>B1T394</accession>